<gene>
    <name evidence="1" type="ORF">J437_LFUL007331</name>
</gene>
<name>A0A8K0KH13_LADFU</name>
<reference evidence="1" key="1">
    <citation type="submission" date="2013-04" db="EMBL/GenBank/DDBJ databases">
        <authorList>
            <person name="Qu J."/>
            <person name="Murali S.C."/>
            <person name="Bandaranaike D."/>
            <person name="Bellair M."/>
            <person name="Blankenburg K."/>
            <person name="Chao H."/>
            <person name="Dinh H."/>
            <person name="Doddapaneni H."/>
            <person name="Downs B."/>
            <person name="Dugan-Rocha S."/>
            <person name="Elkadiri S."/>
            <person name="Gnanaolivu R.D."/>
            <person name="Hernandez B."/>
            <person name="Javaid M."/>
            <person name="Jayaseelan J.C."/>
            <person name="Lee S."/>
            <person name="Li M."/>
            <person name="Ming W."/>
            <person name="Munidasa M."/>
            <person name="Muniz J."/>
            <person name="Nguyen L."/>
            <person name="Ongeri F."/>
            <person name="Osuji N."/>
            <person name="Pu L.-L."/>
            <person name="Puazo M."/>
            <person name="Qu C."/>
            <person name="Quiroz J."/>
            <person name="Raj R."/>
            <person name="Weissenberger G."/>
            <person name="Xin Y."/>
            <person name="Zou X."/>
            <person name="Han Y."/>
            <person name="Richards S."/>
            <person name="Worley K."/>
            <person name="Muzny D."/>
            <person name="Gibbs R."/>
        </authorList>
    </citation>
    <scope>NUCLEOTIDE SEQUENCE</scope>
    <source>
        <strain evidence="1">Sampled in the wild</strain>
    </source>
</reference>
<evidence type="ECO:0000313" key="1">
    <source>
        <dbReference type="EMBL" id="KAG8234173.1"/>
    </source>
</evidence>
<organism evidence="1 2">
    <name type="scientific">Ladona fulva</name>
    <name type="common">Scarce chaser dragonfly</name>
    <name type="synonym">Libellula fulva</name>
    <dbReference type="NCBI Taxonomy" id="123851"/>
    <lineage>
        <taxon>Eukaryota</taxon>
        <taxon>Metazoa</taxon>
        <taxon>Ecdysozoa</taxon>
        <taxon>Arthropoda</taxon>
        <taxon>Hexapoda</taxon>
        <taxon>Insecta</taxon>
        <taxon>Pterygota</taxon>
        <taxon>Palaeoptera</taxon>
        <taxon>Odonata</taxon>
        <taxon>Epiprocta</taxon>
        <taxon>Anisoptera</taxon>
        <taxon>Libelluloidea</taxon>
        <taxon>Libellulidae</taxon>
        <taxon>Ladona</taxon>
    </lineage>
</organism>
<dbReference type="PANTHER" id="PTHR33568:SF3">
    <property type="entry name" value="DNA-DIRECTED DNA POLYMERASE"/>
    <property type="match status" value="1"/>
</dbReference>
<dbReference type="AlphaFoldDB" id="A0A8K0KH13"/>
<dbReference type="Proteomes" id="UP000792457">
    <property type="component" value="Unassembled WGS sequence"/>
</dbReference>
<comment type="caution">
    <text evidence="1">The sequence shown here is derived from an EMBL/GenBank/DDBJ whole genome shotgun (WGS) entry which is preliminary data.</text>
</comment>
<keyword evidence="2" id="KW-1185">Reference proteome</keyword>
<dbReference type="EMBL" id="KZ308788">
    <property type="protein sequence ID" value="KAG8234173.1"/>
    <property type="molecule type" value="Genomic_DNA"/>
</dbReference>
<dbReference type="PANTHER" id="PTHR33568">
    <property type="entry name" value="DNA POLYMERASE"/>
    <property type="match status" value="1"/>
</dbReference>
<evidence type="ECO:0000313" key="2">
    <source>
        <dbReference type="Proteomes" id="UP000792457"/>
    </source>
</evidence>
<proteinExistence type="predicted"/>
<evidence type="ECO:0008006" key="3">
    <source>
        <dbReference type="Google" id="ProtNLM"/>
    </source>
</evidence>
<dbReference type="OrthoDB" id="8197165at2759"/>
<accession>A0A8K0KH13</accession>
<sequence>MITLYPYLLDKPKATFWPFWLFTRSIRKRKDKIKLEFRKKLGFVIDCPKQGLGSSNDGNTARKFFDHCATLRKTAFLRHNGYDVVEKWECDFDRQIKEDGDLSAFLAGHPLHTEPPINPRDGYYDGRTNCVKLYCKANVRDGESIRYLDVCSLYP</sequence>
<protein>
    <recommendedName>
        <fullName evidence="3">DNA-directed DNA polymerase</fullName>
    </recommendedName>
</protein>
<reference evidence="1" key="2">
    <citation type="submission" date="2017-10" db="EMBL/GenBank/DDBJ databases">
        <title>Ladona fulva Genome sequencing and assembly.</title>
        <authorList>
            <person name="Murali S."/>
            <person name="Richards S."/>
            <person name="Bandaranaike D."/>
            <person name="Bellair M."/>
            <person name="Blankenburg K."/>
            <person name="Chao H."/>
            <person name="Dinh H."/>
            <person name="Doddapaneni H."/>
            <person name="Dugan-Rocha S."/>
            <person name="Elkadiri S."/>
            <person name="Gnanaolivu R."/>
            <person name="Hernandez B."/>
            <person name="Skinner E."/>
            <person name="Javaid M."/>
            <person name="Lee S."/>
            <person name="Li M."/>
            <person name="Ming W."/>
            <person name="Munidasa M."/>
            <person name="Muniz J."/>
            <person name="Nguyen L."/>
            <person name="Hughes D."/>
            <person name="Osuji N."/>
            <person name="Pu L.-L."/>
            <person name="Puazo M."/>
            <person name="Qu C."/>
            <person name="Quiroz J."/>
            <person name="Raj R."/>
            <person name="Weissenberger G."/>
            <person name="Xin Y."/>
            <person name="Zou X."/>
            <person name="Han Y."/>
            <person name="Worley K."/>
            <person name="Muzny D."/>
            <person name="Gibbs R."/>
        </authorList>
    </citation>
    <scope>NUCLEOTIDE SEQUENCE</scope>
    <source>
        <strain evidence="1">Sampled in the wild</strain>
    </source>
</reference>